<evidence type="ECO:0000256" key="1">
    <source>
        <dbReference type="ARBA" id="ARBA00004651"/>
    </source>
</evidence>
<dbReference type="RefSeq" id="WP_021875635.1">
    <property type="nucleotide sequence ID" value="NZ_CP018630.1"/>
</dbReference>
<dbReference type="Pfam" id="PF12704">
    <property type="entry name" value="MacB_PCD"/>
    <property type="match status" value="1"/>
</dbReference>
<reference evidence="10 11" key="1">
    <citation type="submission" date="2021-08" db="EMBL/GenBank/DDBJ databases">
        <title>Genome sequence analysis of Clostridium chauvoei strains of European origin and evaluation of typing options for outbreak investigations.</title>
        <authorList>
            <person name="Abdel-Glil M."/>
            <person name="Thomas P."/>
            <person name="Seyboldt C."/>
        </authorList>
    </citation>
    <scope>NUCLEOTIDE SEQUENCE [LARGE SCALE GENOMIC DNA]</scope>
    <source>
        <strain evidence="10 11">S0260-09</strain>
    </source>
</reference>
<evidence type="ECO:0000256" key="7">
    <source>
        <dbReference type="SAM" id="Phobius"/>
    </source>
</evidence>
<dbReference type="GeneID" id="66301647"/>
<name>A0ABD4RDR7_9CLOT</name>
<dbReference type="EMBL" id="JAIFTX010000001">
    <property type="protein sequence ID" value="MBX7289462.1"/>
    <property type="molecule type" value="Genomic_DNA"/>
</dbReference>
<dbReference type="GO" id="GO:0005886">
    <property type="term" value="C:plasma membrane"/>
    <property type="evidence" value="ECO:0007669"/>
    <property type="project" value="UniProtKB-SubCell"/>
</dbReference>
<feature type="transmembrane region" description="Helical" evidence="7">
    <location>
        <begin position="1049"/>
        <end position="1069"/>
    </location>
</feature>
<evidence type="ECO:0000256" key="3">
    <source>
        <dbReference type="ARBA" id="ARBA00022692"/>
    </source>
</evidence>
<evidence type="ECO:0000313" key="11">
    <source>
        <dbReference type="Proteomes" id="UP000775179"/>
    </source>
</evidence>
<feature type="domain" description="MacB-like periplasmic core" evidence="9">
    <location>
        <begin position="25"/>
        <end position="226"/>
    </location>
</feature>
<feature type="transmembrane region" description="Helical" evidence="7">
    <location>
        <begin position="721"/>
        <end position="741"/>
    </location>
</feature>
<gene>
    <name evidence="10" type="ORF">K4H94_00150</name>
</gene>
<keyword evidence="2" id="KW-1003">Cell membrane</keyword>
<protein>
    <submittedName>
        <fullName evidence="10">FtsX-like permease family protein</fullName>
    </submittedName>
</protein>
<comment type="subcellular location">
    <subcellularLocation>
        <location evidence="1">Cell membrane</location>
        <topology evidence="1">Multi-pass membrane protein</topology>
    </subcellularLocation>
</comment>
<comment type="caution">
    <text evidence="10">The sequence shown here is derived from an EMBL/GenBank/DDBJ whole genome shotgun (WGS) entry which is preliminary data.</text>
</comment>
<feature type="domain" description="ABC3 transporter permease C-terminal" evidence="8">
    <location>
        <begin position="958"/>
        <end position="1074"/>
    </location>
</feature>
<evidence type="ECO:0000259" key="8">
    <source>
        <dbReference type="Pfam" id="PF02687"/>
    </source>
</evidence>
<feature type="domain" description="ABC3 transporter permease C-terminal" evidence="8">
    <location>
        <begin position="555"/>
        <end position="672"/>
    </location>
</feature>
<feature type="transmembrane region" description="Helical" evidence="7">
    <location>
        <begin position="21"/>
        <end position="38"/>
    </location>
</feature>
<accession>A0ABD4RDR7</accession>
<evidence type="ECO:0000313" key="10">
    <source>
        <dbReference type="EMBL" id="MBX7289462.1"/>
    </source>
</evidence>
<dbReference type="InterPro" id="IPR038766">
    <property type="entry name" value="Membrane_comp_ABC_pdt"/>
</dbReference>
<evidence type="ECO:0000256" key="6">
    <source>
        <dbReference type="SAM" id="Coils"/>
    </source>
</evidence>
<dbReference type="KEGG" id="cchv:BTM20_07180"/>
<feature type="transmembrane region" description="Helical" evidence="7">
    <location>
        <begin position="551"/>
        <end position="572"/>
    </location>
</feature>
<feature type="coiled-coil region" evidence="6">
    <location>
        <begin position="277"/>
        <end position="318"/>
    </location>
</feature>
<dbReference type="PANTHER" id="PTHR30287:SF1">
    <property type="entry name" value="INNER MEMBRANE PROTEIN"/>
    <property type="match status" value="1"/>
</dbReference>
<feature type="transmembrane region" description="Helical" evidence="7">
    <location>
        <begin position="952"/>
        <end position="974"/>
    </location>
</feature>
<evidence type="ECO:0000259" key="9">
    <source>
        <dbReference type="Pfam" id="PF12704"/>
    </source>
</evidence>
<dbReference type="InterPro" id="IPR003838">
    <property type="entry name" value="ABC3_permease_C"/>
</dbReference>
<organism evidence="10 11">
    <name type="scientific">Clostridium chauvoei</name>
    <dbReference type="NCBI Taxonomy" id="46867"/>
    <lineage>
        <taxon>Bacteria</taxon>
        <taxon>Bacillati</taxon>
        <taxon>Bacillota</taxon>
        <taxon>Clostridia</taxon>
        <taxon>Eubacteriales</taxon>
        <taxon>Clostridiaceae</taxon>
        <taxon>Clostridium</taxon>
    </lineage>
</organism>
<keyword evidence="6" id="KW-0175">Coiled coil</keyword>
<evidence type="ECO:0000256" key="2">
    <source>
        <dbReference type="ARBA" id="ARBA00022475"/>
    </source>
</evidence>
<evidence type="ECO:0000256" key="4">
    <source>
        <dbReference type="ARBA" id="ARBA00022989"/>
    </source>
</evidence>
<evidence type="ECO:0000256" key="5">
    <source>
        <dbReference type="ARBA" id="ARBA00023136"/>
    </source>
</evidence>
<keyword evidence="5 7" id="KW-0472">Membrane</keyword>
<feature type="transmembrane region" description="Helical" evidence="7">
    <location>
        <begin position="600"/>
        <end position="624"/>
    </location>
</feature>
<feature type="transmembrane region" description="Helical" evidence="7">
    <location>
        <begin position="644"/>
        <end position="669"/>
    </location>
</feature>
<feature type="transmembrane region" description="Helical" evidence="7">
    <location>
        <begin position="1008"/>
        <end position="1029"/>
    </location>
</feature>
<keyword evidence="3 7" id="KW-0812">Transmembrane</keyword>
<proteinExistence type="predicted"/>
<dbReference type="Proteomes" id="UP000775179">
    <property type="component" value="Unassembled WGS sequence"/>
</dbReference>
<keyword evidence="4 7" id="KW-1133">Transmembrane helix</keyword>
<dbReference type="AlphaFoldDB" id="A0ABD4RDR7"/>
<feature type="coiled-coil region" evidence="6">
    <location>
        <begin position="369"/>
        <end position="519"/>
    </location>
</feature>
<dbReference type="PANTHER" id="PTHR30287">
    <property type="entry name" value="MEMBRANE COMPONENT OF PREDICTED ABC SUPERFAMILY METABOLITE UPTAKE TRANSPORTER"/>
    <property type="match status" value="1"/>
</dbReference>
<dbReference type="InterPro" id="IPR025857">
    <property type="entry name" value="MacB_PCD"/>
</dbReference>
<sequence>MKKSAFNKDIFRDIRKSKGRFISIIAIVALGVAFFSGVKISPVDMKKTADKYFDDYNLMDIRLLSTLGLTDDDSRALKEIEGVQGVFPTYSMDALTTINSKEYVLKVHGLPTDKLESDNLDYINRVHIVQGRYPEKSGECVIEKAKMDALDIEIGTTITLASGLDTNILDLLKTSEYKVVGVVETPYYLTYDKGKSNIGNGQVNNFIMIPNDDFISKAYTEIFLTIEGAKNVNSYNTEYFDIVDSVKEKVEKLGEVRAGIRYDEVLKESKDKINSSKKDLETKKILANEDLEKAKKRIEESKLEIEKSEEQLDINEKEFNLSISKGEEKIRSSEEELLKGEKNYLYELNIFNENKKITLEEFLKLENLIMNLGNNSKTLKTKIDNLEEKLKNPLITEEERLTLENELKTTKTSLENLNSTLESTQNLLQEQKNNLSKGEEELYNKEILLKTSRDKLENEKIKLKDKRETAEKEFSLGREKIEKGNREIIKGEEEYNKSKNLLDEQIKLAESKIKDGEEALNELEKPEWFVLDRNSHFSYIDYGNSANSIDALAKVFPVFFFMVAALVCLTTMTRMVDEQRVNIGTLKALGYSKGLIASKYIIYALLASIIGSSLGLAIGLTIFPKIVFDAYGIMYTLPKVILEFNIPISLGITLTAILVTTLSAFFACYKELIETPSTLMRPKAPKEGKRILLERVSFIWNKLNFIGKVTIRNILRYKKRFLMTIFGIAGCTALLLTGFGIKDSIETIASKQFGEIFKYNMVINLDKKATLKEKQETYLNLSKDSRIINCLEVNSENGKVHFKDSQEKDVNLIVPKDLDNFKTFISLKNRKTGDSITLSNDGVVISEKVAKQIKANIGDEISIINSNNKKGTVRISAIAENYTFNYIYITPEIYNEVFRTTVEFNSIFTSLKDTSKEAEDILAKDITKESHITGVSYNSVIKKSFDDTIKSLNYVVLIMIASAGALAFVVLYNLTNVNISERMREIATIKVLGFYDNEVSAYIYRENIILTLVGTILGLGVGGLLHKFIMVTVEMDNMMFGRVIDFSSFIYSIGLTLFFALLVNFTMYYKLKNIKMVESLKSVD</sequence>
<dbReference type="Pfam" id="PF02687">
    <property type="entry name" value="FtsX"/>
    <property type="match status" value="2"/>
</dbReference>